<organism evidence="4 5">
    <name type="scientific">Trichoplusia ni</name>
    <name type="common">Cabbage looper</name>
    <dbReference type="NCBI Taxonomy" id="7111"/>
    <lineage>
        <taxon>Eukaryota</taxon>
        <taxon>Metazoa</taxon>
        <taxon>Ecdysozoa</taxon>
        <taxon>Arthropoda</taxon>
        <taxon>Hexapoda</taxon>
        <taxon>Insecta</taxon>
        <taxon>Pterygota</taxon>
        <taxon>Neoptera</taxon>
        <taxon>Endopterygota</taxon>
        <taxon>Lepidoptera</taxon>
        <taxon>Glossata</taxon>
        <taxon>Ditrysia</taxon>
        <taxon>Noctuoidea</taxon>
        <taxon>Noctuidae</taxon>
        <taxon>Plusiinae</taxon>
        <taxon>Trichoplusia</taxon>
    </lineage>
</organism>
<evidence type="ECO:0000256" key="1">
    <source>
        <dbReference type="SAM" id="Coils"/>
    </source>
</evidence>
<dbReference type="KEGG" id="tnl:113498228"/>
<dbReference type="InParanoid" id="A0A7E5W0Y0"/>
<dbReference type="RefSeq" id="XP_026733966.1">
    <property type="nucleotide sequence ID" value="XM_026878165.1"/>
</dbReference>
<dbReference type="InterPro" id="IPR057251">
    <property type="entry name" value="FP_C"/>
</dbReference>
<dbReference type="Proteomes" id="UP000322000">
    <property type="component" value="Chromosome 10"/>
</dbReference>
<dbReference type="Pfam" id="PF25298">
    <property type="entry name" value="Baculo_FP_2nd"/>
    <property type="match status" value="1"/>
</dbReference>
<dbReference type="PANTHER" id="PTHR11505">
    <property type="entry name" value="L1 TRANSPOSABLE ELEMENT-RELATED"/>
    <property type="match status" value="1"/>
</dbReference>
<accession>A0A7E5W0Y0</accession>
<evidence type="ECO:0000259" key="3">
    <source>
        <dbReference type="Pfam" id="PF25298"/>
    </source>
</evidence>
<name>A0A7E5W0Y0_TRINI</name>
<dbReference type="Gene3D" id="3.30.70.1820">
    <property type="entry name" value="L1 transposable element, RRM domain"/>
    <property type="match status" value="1"/>
</dbReference>
<dbReference type="GeneID" id="113498228"/>
<keyword evidence="4" id="KW-1185">Reference proteome</keyword>
<proteinExistence type="predicted"/>
<feature type="coiled-coil region" evidence="1">
    <location>
        <begin position="151"/>
        <end position="178"/>
    </location>
</feature>
<evidence type="ECO:0000313" key="4">
    <source>
        <dbReference type="Proteomes" id="UP000322000"/>
    </source>
</evidence>
<evidence type="ECO:0000313" key="5">
    <source>
        <dbReference type="RefSeq" id="XP_026733966.1"/>
    </source>
</evidence>
<dbReference type="AlphaFoldDB" id="A0A7E5W0Y0"/>
<dbReference type="OrthoDB" id="7484295at2759"/>
<dbReference type="InterPro" id="IPR004244">
    <property type="entry name" value="Transposase_22"/>
</dbReference>
<evidence type="ECO:0000256" key="2">
    <source>
        <dbReference type="SAM" id="MobiDB-lite"/>
    </source>
</evidence>
<reference evidence="5" key="1">
    <citation type="submission" date="2025-08" db="UniProtKB">
        <authorList>
            <consortium name="RefSeq"/>
        </authorList>
    </citation>
    <scope>IDENTIFICATION</scope>
</reference>
<keyword evidence="1" id="KW-0175">Coiled coil</keyword>
<protein>
    <submittedName>
        <fullName evidence="5">Uncharacterized protein LOC113498228</fullName>
    </submittedName>
</protein>
<feature type="domain" description="FP protein C-terminal" evidence="3">
    <location>
        <begin position="272"/>
        <end position="297"/>
    </location>
</feature>
<feature type="region of interest" description="Disordered" evidence="2">
    <location>
        <begin position="1"/>
        <end position="21"/>
    </location>
</feature>
<sequence length="321" mass="37059">MFGTKRTPPMTPTLRTEQSVSEPELAKITSELDMNITTRKRKQPECDCTTQLSIIHADIKESLSEWNNGLNAKLSTITDDIKTIRNDMETYIMAIKKEMDSLRTDNISIKKEVIKLTEEVAEIKKSATYISNEYDDNQKRLNTLEESILSKDVHQGILKTLEAKIDNLEQQARQCNLEISNVPERRDENLFNLIEDIGKKINTATPRDEIVTVHRVPHAAASERPKNIVAKFKTRALRDNVLSAFRLKRGVTSTDLGILGAPRTVYVNEHLTLQKKQLLRETRDAARKWNYKFVWVEYASMIWDPFYAKYDHAIERVQQLL</sequence>
<gene>
    <name evidence="5" type="primary">LOC113498228</name>
</gene>